<proteinExistence type="predicted"/>
<evidence type="ECO:0000313" key="1">
    <source>
        <dbReference type="EMBL" id="ABO91551.1"/>
    </source>
</evidence>
<evidence type="ECO:0000313" key="2">
    <source>
        <dbReference type="Proteomes" id="UP000000225"/>
    </source>
</evidence>
<name>A4SRM9_AERS4</name>
<dbReference type="HOGENOM" id="CLU_1631865_0_0_6"/>
<reference evidence="2" key="1">
    <citation type="journal article" date="2008" name="BMC Genomics">
        <title>The genome of Aeromonas salmonicida subsp. salmonicida A449: insights into the evolution of a fish pathogen.</title>
        <authorList>
            <person name="Reith M.E."/>
            <person name="Singh R.K."/>
            <person name="Curtis B."/>
            <person name="Boyd J.M."/>
            <person name="Bouevitch A."/>
            <person name="Kimball J."/>
            <person name="Munholland J."/>
            <person name="Murphy C."/>
            <person name="Sarty D."/>
            <person name="Williams J."/>
            <person name="Nash J.H."/>
            <person name="Johnson S.C."/>
            <person name="Brown L.L."/>
        </authorList>
    </citation>
    <scope>NUCLEOTIDE SEQUENCE [LARGE SCALE GENOMIC DNA]</scope>
    <source>
        <strain evidence="2">A449</strain>
    </source>
</reference>
<dbReference type="AlphaFoldDB" id="A4SRM9"/>
<dbReference type="EMBL" id="CP000644">
    <property type="protein sequence ID" value="ABO91551.1"/>
    <property type="molecule type" value="Genomic_DNA"/>
</dbReference>
<gene>
    <name evidence="1" type="ordered locus">ASA_3584</name>
</gene>
<dbReference type="KEGG" id="asa:ASA_3584"/>
<organism evidence="1 2">
    <name type="scientific">Aeromonas salmonicida (strain A449)</name>
    <dbReference type="NCBI Taxonomy" id="382245"/>
    <lineage>
        <taxon>Bacteria</taxon>
        <taxon>Pseudomonadati</taxon>
        <taxon>Pseudomonadota</taxon>
        <taxon>Gammaproteobacteria</taxon>
        <taxon>Aeromonadales</taxon>
        <taxon>Aeromonadaceae</taxon>
        <taxon>Aeromonas</taxon>
    </lineage>
</organism>
<accession>A4SRM9</accession>
<dbReference type="Proteomes" id="UP000000225">
    <property type="component" value="Chromosome"/>
</dbReference>
<protein>
    <submittedName>
        <fullName evidence="1">Uncharacterized protein</fullName>
    </submittedName>
</protein>
<sequence>MTRVADLQIGVFQPFRLLLGDAPHDKLGHRPRWNGLVPAACWYCSQAAAVDGSCPSLSLSGRTPDPSRSRARYRRSCHKPPRRNRVGLSQLLWARVCSSWSSGLIDHQGISRGALIQGLQASLLSLKPNKCARFSVNCHVVERWELALIFNMKNSIDVELLL</sequence>